<dbReference type="Proteomes" id="UP001459277">
    <property type="component" value="Unassembled WGS sequence"/>
</dbReference>
<reference evidence="8 9" key="1">
    <citation type="submission" date="2024-01" db="EMBL/GenBank/DDBJ databases">
        <title>A telomere-to-telomere, gap-free genome of sweet tea (Lithocarpus litseifolius).</title>
        <authorList>
            <person name="Zhou J."/>
        </authorList>
    </citation>
    <scope>NUCLEOTIDE SEQUENCE [LARGE SCALE GENOMIC DNA]</scope>
    <source>
        <strain evidence="8">Zhou-2022a</strain>
        <tissue evidence="8">Leaf</tissue>
    </source>
</reference>
<dbReference type="AlphaFoldDB" id="A0AAW2BEL1"/>
<dbReference type="EMBL" id="JAZDWU010000012">
    <property type="protein sequence ID" value="KAK9983467.1"/>
    <property type="molecule type" value="Genomic_DNA"/>
</dbReference>
<evidence type="ECO:0000256" key="4">
    <source>
        <dbReference type="ARBA" id="ARBA00022833"/>
    </source>
</evidence>
<dbReference type="InterPro" id="IPR003871">
    <property type="entry name" value="RFA1B/D_OB_1st"/>
</dbReference>
<comment type="similarity">
    <text evidence="1">Belongs to the replication factor A protein 1 family.</text>
</comment>
<gene>
    <name evidence="8" type="ORF">SO802_032992</name>
</gene>
<accession>A0AAW2BEL1</accession>
<keyword evidence="3" id="KW-0863">Zinc-finger</keyword>
<dbReference type="GO" id="GO:0008270">
    <property type="term" value="F:zinc ion binding"/>
    <property type="evidence" value="ECO:0007669"/>
    <property type="project" value="UniProtKB-KW"/>
</dbReference>
<dbReference type="InterPro" id="IPR012340">
    <property type="entry name" value="NA-bd_OB-fold"/>
</dbReference>
<dbReference type="CDD" id="cd04476">
    <property type="entry name" value="RPA1_DBD_C"/>
    <property type="match status" value="1"/>
</dbReference>
<sequence length="473" mass="54679">MWNAINSKNNDIISLDMILIDEQNNAIHAIIRNSIAKKFKPLLQEGKLYELSYFQVVDGNALYRLVGNDFKIMFTLKTSIKEIKETNVDIPRHKFEFVDYNKIHERANKHVQLSDIIANVIGVGPIEQPCIKGSNVSMRNINVMTIEGNQIKLTLWGSVANQTSLCYCDDSIKTSMYFFSNESCAVGEYNLSSTSGTRVYIDLDIPETVEFKDQEVLLQIPKQFKPQMTIQEEMNINRRTISEITKIMWDSDNEETIFTFQGKIINIDIDNSGWYFVSCEVCRKKVKSRDEFFWCDNCNKKACFPIPRYRIQLKVEDSSGMATFILFDSEAKKLLNISVEDLLHKSLEEPDEVILPVQIENLKGKQFVFQIQLNDYNLKYGWEFYTVKKLFDSFEETDKAIQLDKMTEAYISDTSNECSNNLSTEEDGDCTKFHKLDDQSNVQLTPTSVLKENKRAYSGTTTKKQRKKIQKTL</sequence>
<keyword evidence="5" id="KW-0238">DNA-binding</keyword>
<dbReference type="SUPFAM" id="SSF50249">
    <property type="entry name" value="Nucleic acid-binding proteins"/>
    <property type="match status" value="3"/>
</dbReference>
<evidence type="ECO:0000313" key="8">
    <source>
        <dbReference type="EMBL" id="KAK9983467.1"/>
    </source>
</evidence>
<evidence type="ECO:0000259" key="7">
    <source>
        <dbReference type="Pfam" id="PF08646"/>
    </source>
</evidence>
<dbReference type="CDD" id="cd04480">
    <property type="entry name" value="RPA1_DBD_A_like"/>
    <property type="match status" value="1"/>
</dbReference>
<evidence type="ECO:0000256" key="1">
    <source>
        <dbReference type="ARBA" id="ARBA00005690"/>
    </source>
</evidence>
<organism evidence="8 9">
    <name type="scientific">Lithocarpus litseifolius</name>
    <dbReference type="NCBI Taxonomy" id="425828"/>
    <lineage>
        <taxon>Eukaryota</taxon>
        <taxon>Viridiplantae</taxon>
        <taxon>Streptophyta</taxon>
        <taxon>Embryophyta</taxon>
        <taxon>Tracheophyta</taxon>
        <taxon>Spermatophyta</taxon>
        <taxon>Magnoliopsida</taxon>
        <taxon>eudicotyledons</taxon>
        <taxon>Gunneridae</taxon>
        <taxon>Pentapetalae</taxon>
        <taxon>rosids</taxon>
        <taxon>fabids</taxon>
        <taxon>Fagales</taxon>
        <taxon>Fagaceae</taxon>
        <taxon>Lithocarpus</taxon>
    </lineage>
</organism>
<evidence type="ECO:0000259" key="6">
    <source>
        <dbReference type="Pfam" id="PF02721"/>
    </source>
</evidence>
<dbReference type="Gene3D" id="2.40.50.140">
    <property type="entry name" value="Nucleic acid-binding proteins"/>
    <property type="match status" value="3"/>
</dbReference>
<dbReference type="Pfam" id="PF02721">
    <property type="entry name" value="DUF223"/>
    <property type="match status" value="1"/>
</dbReference>
<dbReference type="Pfam" id="PF08646">
    <property type="entry name" value="Rep_fac-A_C"/>
    <property type="match status" value="1"/>
</dbReference>
<dbReference type="PANTHER" id="PTHR47165:SF4">
    <property type="entry name" value="OS03G0429900 PROTEIN"/>
    <property type="match status" value="1"/>
</dbReference>
<proteinExistence type="inferred from homology"/>
<dbReference type="InterPro" id="IPR013955">
    <property type="entry name" value="Rep_factor-A_C"/>
</dbReference>
<comment type="caution">
    <text evidence="8">The sequence shown here is derived from an EMBL/GenBank/DDBJ whole genome shotgun (WGS) entry which is preliminary data.</text>
</comment>
<feature type="domain" description="Replication protein A 70 kDa DNA-binding subunit B/D first OB fold" evidence="6">
    <location>
        <begin position="2"/>
        <end position="82"/>
    </location>
</feature>
<keyword evidence="4" id="KW-0862">Zinc</keyword>
<evidence type="ECO:0000256" key="3">
    <source>
        <dbReference type="ARBA" id="ARBA00022771"/>
    </source>
</evidence>
<keyword evidence="2" id="KW-0479">Metal-binding</keyword>
<dbReference type="InterPro" id="IPR047192">
    <property type="entry name" value="Euk_RPA1_DBD_C"/>
</dbReference>
<feature type="domain" description="Replication factor A C-terminal" evidence="7">
    <location>
        <begin position="258"/>
        <end position="374"/>
    </location>
</feature>
<dbReference type="GO" id="GO:0003677">
    <property type="term" value="F:DNA binding"/>
    <property type="evidence" value="ECO:0007669"/>
    <property type="project" value="UniProtKB-KW"/>
</dbReference>
<evidence type="ECO:0000256" key="2">
    <source>
        <dbReference type="ARBA" id="ARBA00022723"/>
    </source>
</evidence>
<dbReference type="PANTHER" id="PTHR47165">
    <property type="entry name" value="OS03G0429900 PROTEIN"/>
    <property type="match status" value="1"/>
</dbReference>
<evidence type="ECO:0000256" key="5">
    <source>
        <dbReference type="ARBA" id="ARBA00023125"/>
    </source>
</evidence>
<protein>
    <submittedName>
        <fullName evidence="8">Uncharacterized protein</fullName>
    </submittedName>
</protein>
<keyword evidence="9" id="KW-1185">Reference proteome</keyword>
<name>A0AAW2BEL1_9ROSI</name>
<evidence type="ECO:0000313" key="9">
    <source>
        <dbReference type="Proteomes" id="UP001459277"/>
    </source>
</evidence>